<evidence type="ECO:0000256" key="1">
    <source>
        <dbReference type="ARBA" id="ARBA00023002"/>
    </source>
</evidence>
<accession>A0A0G0PUK1</accession>
<evidence type="ECO:0000259" key="2">
    <source>
        <dbReference type="Pfam" id="PF02775"/>
    </source>
</evidence>
<gene>
    <name evidence="3" type="ORF">UT18_C0030G0016</name>
</gene>
<dbReference type="EMBL" id="LBVV01000030">
    <property type="protein sequence ID" value="KKQ93006.1"/>
    <property type="molecule type" value="Genomic_DNA"/>
</dbReference>
<dbReference type="GO" id="GO:0016625">
    <property type="term" value="F:oxidoreductase activity, acting on the aldehyde or oxo group of donors, iron-sulfur protein as acceptor"/>
    <property type="evidence" value="ECO:0007669"/>
    <property type="project" value="UniProtKB-ARBA"/>
</dbReference>
<feature type="domain" description="Thiamine pyrophosphate enzyme TPP-binding" evidence="2">
    <location>
        <begin position="59"/>
        <end position="204"/>
    </location>
</feature>
<dbReference type="InterPro" id="IPR029061">
    <property type="entry name" value="THDP-binding"/>
</dbReference>
<dbReference type="Proteomes" id="UP000034207">
    <property type="component" value="Unassembled WGS sequence"/>
</dbReference>
<evidence type="ECO:0000313" key="4">
    <source>
        <dbReference type="Proteomes" id="UP000034207"/>
    </source>
</evidence>
<dbReference type="PANTHER" id="PTHR48084">
    <property type="entry name" value="2-OXOGLUTARATE OXIDOREDUCTASE SUBUNIT KORB-RELATED"/>
    <property type="match status" value="1"/>
</dbReference>
<dbReference type="InterPro" id="IPR051457">
    <property type="entry name" value="2-oxoacid:Fd_oxidoreductase"/>
</dbReference>
<proteinExistence type="predicted"/>
<reference evidence="3 4" key="1">
    <citation type="journal article" date="2015" name="Nature">
        <title>rRNA introns, odd ribosomes, and small enigmatic genomes across a large radiation of phyla.</title>
        <authorList>
            <person name="Brown C.T."/>
            <person name="Hug L.A."/>
            <person name="Thomas B.C."/>
            <person name="Sharon I."/>
            <person name="Castelle C.J."/>
            <person name="Singh A."/>
            <person name="Wilkins M.J."/>
            <person name="Williams K.H."/>
            <person name="Banfield J.F."/>
        </authorList>
    </citation>
    <scope>NUCLEOTIDE SEQUENCE [LARGE SCALE GENOMIC DNA]</scope>
</reference>
<dbReference type="GO" id="GO:0030976">
    <property type="term" value="F:thiamine pyrophosphate binding"/>
    <property type="evidence" value="ECO:0007669"/>
    <property type="project" value="InterPro"/>
</dbReference>
<dbReference type="STRING" id="1618345.UT18_C0030G0016"/>
<dbReference type="Gene3D" id="3.40.50.970">
    <property type="match status" value="1"/>
</dbReference>
<dbReference type="AlphaFoldDB" id="A0A0G0PUK1"/>
<dbReference type="InterPro" id="IPR011766">
    <property type="entry name" value="TPP_enzyme_TPP-bd"/>
</dbReference>
<organism evidence="3 4">
    <name type="scientific">candidate division CPR2 bacterium GW2011_GWC2_39_10</name>
    <dbReference type="NCBI Taxonomy" id="1618345"/>
    <lineage>
        <taxon>Bacteria</taxon>
        <taxon>Bacteria division CPR2</taxon>
    </lineage>
</organism>
<evidence type="ECO:0000313" key="3">
    <source>
        <dbReference type="EMBL" id="KKQ93006.1"/>
    </source>
</evidence>
<dbReference type="PANTHER" id="PTHR48084:SF3">
    <property type="entry name" value="SUBUNIT OF PYRUVATE:FLAVODOXIN OXIDOREDUCTASE"/>
    <property type="match status" value="1"/>
</dbReference>
<keyword evidence="1" id="KW-0560">Oxidoreductase</keyword>
<name>A0A0G0PUK1_UNCC2</name>
<protein>
    <submittedName>
        <fullName evidence="3">Thiamine pyrophosphate protein domain protein TPP-binding protein</fullName>
    </submittedName>
</protein>
<dbReference type="SUPFAM" id="SSF52518">
    <property type="entry name" value="Thiamin diphosphate-binding fold (THDP-binding)"/>
    <property type="match status" value="1"/>
</dbReference>
<dbReference type="PATRIC" id="fig|1618345.3.peg.1189"/>
<dbReference type="GO" id="GO:0045333">
    <property type="term" value="P:cellular respiration"/>
    <property type="evidence" value="ECO:0007669"/>
    <property type="project" value="UniProtKB-ARBA"/>
</dbReference>
<dbReference type="Pfam" id="PF02775">
    <property type="entry name" value="TPP_enzyme_C"/>
    <property type="match status" value="1"/>
</dbReference>
<sequence>MNAAMPKCFKKESKPSKFCPGCGHSIVLKVLGQAIDDLGIQKKSFFSIDIGCSLLAWDFFDVDTIQTHHGRTVPVAWGFKRANNKAIVIAYTGDGGGYAIGLQNLIHASLRQENITVIAVNNTLYAMTGGQAAPTTMPHEITDSTPGGDFTLEKPFFGPEALLTVAEGTPYIARGSISNPLILKNYIKKAILHQQEGKGFSFVEALSTCPTNWKTDAKKSFEFLKEMEKTYKLGELKSA</sequence>
<comment type="caution">
    <text evidence="3">The sequence shown here is derived from an EMBL/GenBank/DDBJ whole genome shotgun (WGS) entry which is preliminary data.</text>
</comment>